<dbReference type="PANTHER" id="PTHR30604:SF1">
    <property type="entry name" value="DNA UTILIZATION PROTEIN HOFQ"/>
    <property type="match status" value="1"/>
</dbReference>
<gene>
    <name evidence="3" type="ORF">SAMN02745226_01187</name>
</gene>
<dbReference type="GO" id="GO:0009306">
    <property type="term" value="P:protein secretion"/>
    <property type="evidence" value="ECO:0007669"/>
    <property type="project" value="InterPro"/>
</dbReference>
<accession>A0A1M7SS68</accession>
<comment type="similarity">
    <text evidence="1">Belongs to the bacterial secretin family.</text>
</comment>
<keyword evidence="4" id="KW-1185">Reference proteome</keyword>
<protein>
    <submittedName>
        <fullName evidence="3">Type II and III secretion system protein</fullName>
    </submittedName>
</protein>
<dbReference type="PROSITE" id="PS00875">
    <property type="entry name" value="T2SP_D"/>
    <property type="match status" value="1"/>
</dbReference>
<dbReference type="PANTHER" id="PTHR30604">
    <property type="entry name" value="PROTEIN TRANSPORT PROTEIN HOFQ"/>
    <property type="match status" value="1"/>
</dbReference>
<sequence>MKKLNTMALVFFLIFISEFLFGSLIDINFTTTANQVVVTLTFNKSPKIVYFGKNESKTVHYFLIDEAVYSSAYLPVSSGSVEGVHVIPIDGKLNLFIYTLSPVNSSVDTSGTKIYIRFPISMSSKRISGSFIGLKTELFFKEFADFFGLKTVVYDSAKGKDLNMKFNNSTVEDAIRGILTTTGLSYAYSSEGTLYFGSSEEISKNFAAFWQIYDGQVDSEKLRAVLGTGAYAAYSKDKSKLFVYGGVREYRLLTEALIPTTKISWYYIPYTASDQEIDDYMKRLSQIYDIKYVILPSQKSVAVYGADVKQVEELVRSYKPVVKEEKVNYVPVQVNYPIRVANAFKMLYPEFEPKVVGSFVYVPAGYEKTIQTLSADPTIGNPWRLVFDDVPEDVVRRAISYFEIKDEDYSLQSSDGRVFITIFVNETIYKRFMQFVDLAGDARDIVRVDNEFLKKFNVTVLQTFSDGTKLVSGRIDEIQRLKKAIAENIVNLVIKITPEDPSAEVLTKITGYPTTISDGYLIVTVNKFEEDSVKKSIDNIRKLYGKEIVVVQDQYSPDAKKLVEEIYGVRTFGIDGQLVLYGPQASAAKGFLEKFSSQQQIVRVAQVESNAKSMVEELFNVKIYNVGDTSYVVGRESDVLKAQQYIQTLSSTVVEPIAKLTQTHIDYIKKVYNVNIEYFGDINKAYVVGSSDNVLRAAAYLKSLNYTTFVDSVKVQNNMKKEDIEKLARIIGLTIETEQIGDTVYLKGQESDIKRLKNEIQKLMITPALRYEVLAYADELDSVVKTLYKVDTYKVPQGYVIYGTDEQINSVKSFISNFADTQKRYALLNYADELDSLIKTLYGVQTMKTALGYFVIGSANQINDVRNFVSQFSEEKRALRSLYTQLESKDIETVISVFDPNVKYFRVGEKLYLVGKEESLEKITSEITQFKKDGEYNFVGDNLLVDVKTKKMSDLILEVSKLLSEQVLLKDDIQTSVSLRILIPSIDVLFERLKEYGIDYELKDGVYIISVAIHRQSVIPAGTQAGTPTAIQQEEVSVNNGLISINATNKNVGEIISQVLSKLGKSYKMENVQTMVYSIYLKDVDYETFKRVFSEFADIKEFGNIIYVSPVKKVIDEKVFVKDGRISVKVENEPIANVIRNVFESLGYSVVFSKPINVNATMSIADVDFESFTSIILNYGISIKRTGNIYVVDTTPEATKVRTTYTFNVTRGADKVKELIEFYGGKALVNTDAGLIIAYDLDPKNVDDINRVIDKVSKVKAVSIEAKVVDESLLSSLGFDMSLLLKSADYISIGTGGLSLKFKITDFMDIQELWNKILDNAEISFETSGAEIVTPKATSGRGKLLASPNIMAKSGDNARIFIGDSIPVKLTKRTEQGTTEEIMNLETGIELNIVPFVNPDNTIDINLKTAVGNFDYSVVIGGLPKSNKREVETKITLKDGQTLIIGGLAREEMSKSEWKIPILGDLPIIGWLFRGVKESTEQRNIVIFLTAKIVEQ</sequence>
<feature type="domain" description="Type II/III secretion system secretin-like" evidence="2">
    <location>
        <begin position="1338"/>
        <end position="1495"/>
    </location>
</feature>
<dbReference type="InterPro" id="IPR004846">
    <property type="entry name" value="T2SS/T3SS_dom"/>
</dbReference>
<organism evidence="3 4">
    <name type="scientific">Fervidobacterium gondwanense DSM 13020</name>
    <dbReference type="NCBI Taxonomy" id="1121883"/>
    <lineage>
        <taxon>Bacteria</taxon>
        <taxon>Thermotogati</taxon>
        <taxon>Thermotogota</taxon>
        <taxon>Thermotogae</taxon>
        <taxon>Thermotogales</taxon>
        <taxon>Fervidobacteriaceae</taxon>
        <taxon>Fervidobacterium</taxon>
    </lineage>
</organism>
<dbReference type="OrthoDB" id="9779724at2"/>
<dbReference type="RefSeq" id="WP_072759368.1">
    <property type="nucleotide sequence ID" value="NZ_FRDJ01000005.1"/>
</dbReference>
<dbReference type="Proteomes" id="UP000184207">
    <property type="component" value="Unassembled WGS sequence"/>
</dbReference>
<evidence type="ECO:0000256" key="1">
    <source>
        <dbReference type="RuleBase" id="RU004003"/>
    </source>
</evidence>
<evidence type="ECO:0000313" key="4">
    <source>
        <dbReference type="Proteomes" id="UP000184207"/>
    </source>
</evidence>
<name>A0A1M7SS68_FERGO</name>
<dbReference type="InterPro" id="IPR001775">
    <property type="entry name" value="GspD/PilQ"/>
</dbReference>
<dbReference type="PRINTS" id="PR00811">
    <property type="entry name" value="BCTERIALGSPD"/>
</dbReference>
<evidence type="ECO:0000259" key="2">
    <source>
        <dbReference type="Pfam" id="PF00263"/>
    </source>
</evidence>
<dbReference type="Pfam" id="PF00263">
    <property type="entry name" value="Secretin"/>
    <property type="match status" value="1"/>
</dbReference>
<proteinExistence type="inferred from homology"/>
<reference evidence="4" key="1">
    <citation type="submission" date="2016-12" db="EMBL/GenBank/DDBJ databases">
        <authorList>
            <person name="Varghese N."/>
            <person name="Submissions S."/>
        </authorList>
    </citation>
    <scope>NUCLEOTIDE SEQUENCE [LARGE SCALE GENOMIC DNA]</scope>
    <source>
        <strain evidence="4">DSM 13020</strain>
    </source>
</reference>
<dbReference type="STRING" id="1121883.SAMN02745226_01187"/>
<dbReference type="InterPro" id="IPR004845">
    <property type="entry name" value="T2SS_GspD_CS"/>
</dbReference>
<evidence type="ECO:0000313" key="3">
    <source>
        <dbReference type="EMBL" id="SHN61220.1"/>
    </source>
</evidence>
<dbReference type="EMBL" id="FRDJ01000005">
    <property type="protein sequence ID" value="SHN61220.1"/>
    <property type="molecule type" value="Genomic_DNA"/>
</dbReference>
<dbReference type="InterPro" id="IPR051808">
    <property type="entry name" value="Type_IV_pilus_biogenesis"/>
</dbReference>